<keyword evidence="2" id="KW-0732">Signal</keyword>
<evidence type="ECO:0000313" key="4">
    <source>
        <dbReference type="Proteomes" id="UP001155241"/>
    </source>
</evidence>
<keyword evidence="4" id="KW-1185">Reference proteome</keyword>
<sequence>MSSYFRPLGQAAVAIALSLVAMSAAMAQQPDGGFFAEPVEDEEMDPFGTPTSDTTPLDDPFGTLEGDNSDPSAARPGSPPSPAADGSAAEATPVFWAVNHLEQGDRIQQALREPLTGVGLQFDGAPLSEVVNFLRDEYHIEIQIDAAALDDFGISPDESIHVNLRNISLGAALRIMLKQLELTYVISDEILLITSEEEALTRLQVAVYPVGDLLAVKQGYERDSTAKEGRRRPEDIETLVGLIHSTIASDTWVQNGGPEGDIATMQPGLLVVSQTQDVHEQIVQLLAALRRAKQSEFAVPYAQRPEPKQKAERYIPAPTKASVND</sequence>
<evidence type="ECO:0000313" key="3">
    <source>
        <dbReference type="EMBL" id="MCO6043153.1"/>
    </source>
</evidence>
<protein>
    <submittedName>
        <fullName evidence="3">STN domain-containing protein</fullName>
    </submittedName>
</protein>
<dbReference type="RefSeq" id="WP_252851252.1">
    <property type="nucleotide sequence ID" value="NZ_JAMXLR010000020.1"/>
</dbReference>
<feature type="region of interest" description="Disordered" evidence="1">
    <location>
        <begin position="300"/>
        <end position="325"/>
    </location>
</feature>
<comment type="caution">
    <text evidence="3">The sequence shown here is derived from an EMBL/GenBank/DDBJ whole genome shotgun (WGS) entry which is preliminary data.</text>
</comment>
<feature type="signal peptide" evidence="2">
    <location>
        <begin position="1"/>
        <end position="27"/>
    </location>
</feature>
<organism evidence="3 4">
    <name type="scientific">Aeoliella straminimaris</name>
    <dbReference type="NCBI Taxonomy" id="2954799"/>
    <lineage>
        <taxon>Bacteria</taxon>
        <taxon>Pseudomonadati</taxon>
        <taxon>Planctomycetota</taxon>
        <taxon>Planctomycetia</taxon>
        <taxon>Pirellulales</taxon>
        <taxon>Lacipirellulaceae</taxon>
        <taxon>Aeoliella</taxon>
    </lineage>
</organism>
<proteinExistence type="predicted"/>
<gene>
    <name evidence="3" type="ORF">NG895_04485</name>
</gene>
<evidence type="ECO:0000256" key="1">
    <source>
        <dbReference type="SAM" id="MobiDB-lite"/>
    </source>
</evidence>
<evidence type="ECO:0000256" key="2">
    <source>
        <dbReference type="SAM" id="SignalP"/>
    </source>
</evidence>
<feature type="chain" id="PRO_5040957610" evidence="2">
    <location>
        <begin position="28"/>
        <end position="325"/>
    </location>
</feature>
<feature type="compositionally biased region" description="Low complexity" evidence="1">
    <location>
        <begin position="49"/>
        <end position="60"/>
    </location>
</feature>
<accession>A0A9X2JG55</accession>
<reference evidence="3" key="1">
    <citation type="submission" date="2022-06" db="EMBL/GenBank/DDBJ databases">
        <title>Aeoliella straminimaris, a novel planctomycete from sediments.</title>
        <authorList>
            <person name="Vitorino I.R."/>
            <person name="Lage O.M."/>
        </authorList>
    </citation>
    <scope>NUCLEOTIDE SEQUENCE</scope>
    <source>
        <strain evidence="3">ICT_H6.2</strain>
    </source>
</reference>
<name>A0A9X2JG55_9BACT</name>
<feature type="region of interest" description="Disordered" evidence="1">
    <location>
        <begin position="32"/>
        <end position="89"/>
    </location>
</feature>
<dbReference type="Proteomes" id="UP001155241">
    <property type="component" value="Unassembled WGS sequence"/>
</dbReference>
<dbReference type="EMBL" id="JAMXLR010000020">
    <property type="protein sequence ID" value="MCO6043153.1"/>
    <property type="molecule type" value="Genomic_DNA"/>
</dbReference>
<dbReference type="AlphaFoldDB" id="A0A9X2JG55"/>